<feature type="signal peptide" evidence="1">
    <location>
        <begin position="1"/>
        <end position="26"/>
    </location>
</feature>
<proteinExistence type="predicted"/>
<evidence type="ECO:0000256" key="1">
    <source>
        <dbReference type="SAM" id="SignalP"/>
    </source>
</evidence>
<reference evidence="2" key="2">
    <citation type="submission" date="2020-05" db="UniProtKB">
        <authorList>
            <consortium name="EnsemblMetazoa"/>
        </authorList>
    </citation>
    <scope>IDENTIFICATION</scope>
    <source>
        <strain evidence="2">Epiroticus2</strain>
    </source>
</reference>
<accession>A0A240PL14</accession>
<dbReference type="VEuPathDB" id="VectorBase:AEPI015346"/>
<name>A0A240PL14_9DIPT</name>
<dbReference type="STRING" id="199890.A0A240PL14"/>
<reference evidence="3" key="1">
    <citation type="submission" date="2013-03" db="EMBL/GenBank/DDBJ databases">
        <title>The Genome Sequence of Anopheles epiroticus epiroticus2.</title>
        <authorList>
            <consortium name="The Broad Institute Genomics Platform"/>
            <person name="Neafsey D.E."/>
            <person name="Howell P."/>
            <person name="Walker B."/>
            <person name="Young S.K."/>
            <person name="Zeng Q."/>
            <person name="Gargeya S."/>
            <person name="Fitzgerald M."/>
            <person name="Haas B."/>
            <person name="Abouelleil A."/>
            <person name="Allen A.W."/>
            <person name="Alvarado L."/>
            <person name="Arachchi H.M."/>
            <person name="Berlin A.M."/>
            <person name="Chapman S.B."/>
            <person name="Gainer-Dewar J."/>
            <person name="Goldberg J."/>
            <person name="Griggs A."/>
            <person name="Gujja S."/>
            <person name="Hansen M."/>
            <person name="Howarth C."/>
            <person name="Imamovic A."/>
            <person name="Ireland A."/>
            <person name="Larimer J."/>
            <person name="McCowan C."/>
            <person name="Murphy C."/>
            <person name="Pearson M."/>
            <person name="Poon T.W."/>
            <person name="Priest M."/>
            <person name="Roberts A."/>
            <person name="Saif S."/>
            <person name="Shea T."/>
            <person name="Sisk P."/>
            <person name="Sykes S."/>
            <person name="Wortman J."/>
            <person name="Nusbaum C."/>
            <person name="Birren B."/>
        </authorList>
    </citation>
    <scope>NUCLEOTIDE SEQUENCE [LARGE SCALE GENOMIC DNA]</scope>
    <source>
        <strain evidence="3">Epiroticus2</strain>
    </source>
</reference>
<sequence length="129" mass="13967">MHRTVGFALTTVVGLIVVVLGPQVRALYTSSDVNTSKQSYFFGAKDASDILCFSKTLLKGSVMPQDVSYTNPEADKNINFITLAADKYSTHGFTADISSGKIGTTSVTIKINAKSILPYAIQVKYYCVK</sequence>
<dbReference type="Proteomes" id="UP000075885">
    <property type="component" value="Unassembled WGS sequence"/>
</dbReference>
<dbReference type="InterPro" id="IPR031734">
    <property type="entry name" value="MBF2"/>
</dbReference>
<dbReference type="EnsemblMetazoa" id="AEPI015346-RA">
    <property type="protein sequence ID" value="AEPI015346-PA"/>
    <property type="gene ID" value="AEPI015346"/>
</dbReference>
<evidence type="ECO:0000313" key="2">
    <source>
        <dbReference type="EnsemblMetazoa" id="AEPI015346-PA"/>
    </source>
</evidence>
<organism evidence="2 3">
    <name type="scientific">Anopheles epiroticus</name>
    <dbReference type="NCBI Taxonomy" id="199890"/>
    <lineage>
        <taxon>Eukaryota</taxon>
        <taxon>Metazoa</taxon>
        <taxon>Ecdysozoa</taxon>
        <taxon>Arthropoda</taxon>
        <taxon>Hexapoda</taxon>
        <taxon>Insecta</taxon>
        <taxon>Pterygota</taxon>
        <taxon>Neoptera</taxon>
        <taxon>Endopterygota</taxon>
        <taxon>Diptera</taxon>
        <taxon>Nematocera</taxon>
        <taxon>Culicoidea</taxon>
        <taxon>Culicidae</taxon>
        <taxon>Anophelinae</taxon>
        <taxon>Anopheles</taxon>
    </lineage>
</organism>
<dbReference type="AlphaFoldDB" id="A0A240PL14"/>
<dbReference type="Pfam" id="PF15868">
    <property type="entry name" value="MBF2"/>
    <property type="match status" value="1"/>
</dbReference>
<keyword evidence="1" id="KW-0732">Signal</keyword>
<evidence type="ECO:0000313" key="3">
    <source>
        <dbReference type="Proteomes" id="UP000075885"/>
    </source>
</evidence>
<keyword evidence="3" id="KW-1185">Reference proteome</keyword>
<protein>
    <submittedName>
        <fullName evidence="2">Uncharacterized protein</fullName>
    </submittedName>
</protein>
<feature type="chain" id="PRO_5012263835" evidence="1">
    <location>
        <begin position="27"/>
        <end position="129"/>
    </location>
</feature>